<evidence type="ECO:0000313" key="2">
    <source>
        <dbReference type="EMBL" id="KAF7284961.1"/>
    </source>
</evidence>
<evidence type="ECO:0000256" key="1">
    <source>
        <dbReference type="SAM" id="MobiDB-lite"/>
    </source>
</evidence>
<gene>
    <name evidence="2" type="ORF">GWI33_012743</name>
</gene>
<protein>
    <submittedName>
        <fullName evidence="2">Uncharacterized protein</fullName>
    </submittedName>
</protein>
<accession>A0A834IRZ4</accession>
<proteinExistence type="predicted"/>
<organism evidence="2 3">
    <name type="scientific">Rhynchophorus ferrugineus</name>
    <name type="common">Red palm weevil</name>
    <name type="synonym">Curculio ferrugineus</name>
    <dbReference type="NCBI Taxonomy" id="354439"/>
    <lineage>
        <taxon>Eukaryota</taxon>
        <taxon>Metazoa</taxon>
        <taxon>Ecdysozoa</taxon>
        <taxon>Arthropoda</taxon>
        <taxon>Hexapoda</taxon>
        <taxon>Insecta</taxon>
        <taxon>Pterygota</taxon>
        <taxon>Neoptera</taxon>
        <taxon>Endopterygota</taxon>
        <taxon>Coleoptera</taxon>
        <taxon>Polyphaga</taxon>
        <taxon>Cucujiformia</taxon>
        <taxon>Curculionidae</taxon>
        <taxon>Dryophthorinae</taxon>
        <taxon>Rhynchophorus</taxon>
    </lineage>
</organism>
<feature type="region of interest" description="Disordered" evidence="1">
    <location>
        <begin position="67"/>
        <end position="97"/>
    </location>
</feature>
<sequence length="97" mass="11156">MEPKKLENIIIESRIHRSSPILFPIDTKTHRGANRRQKMCTNNHLLLSTKLQFEQKKIGEPNILVRDSSTFSNSAPDMSINHPRAEKTSSRSIFDLL</sequence>
<keyword evidence="3" id="KW-1185">Reference proteome</keyword>
<dbReference type="EMBL" id="JAACXV010000063">
    <property type="protein sequence ID" value="KAF7284961.1"/>
    <property type="molecule type" value="Genomic_DNA"/>
</dbReference>
<name>A0A834IRZ4_RHYFE</name>
<dbReference type="Proteomes" id="UP000625711">
    <property type="component" value="Unassembled WGS sequence"/>
</dbReference>
<dbReference type="AlphaFoldDB" id="A0A834IRZ4"/>
<comment type="caution">
    <text evidence="2">The sequence shown here is derived from an EMBL/GenBank/DDBJ whole genome shotgun (WGS) entry which is preliminary data.</text>
</comment>
<feature type="compositionally biased region" description="Polar residues" evidence="1">
    <location>
        <begin position="67"/>
        <end position="76"/>
    </location>
</feature>
<reference evidence="2" key="1">
    <citation type="submission" date="2020-08" db="EMBL/GenBank/DDBJ databases">
        <title>Genome sequencing and assembly of the red palm weevil Rhynchophorus ferrugineus.</title>
        <authorList>
            <person name="Dias G.B."/>
            <person name="Bergman C.M."/>
            <person name="Manee M."/>
        </authorList>
    </citation>
    <scope>NUCLEOTIDE SEQUENCE</scope>
    <source>
        <strain evidence="2">AA-2017</strain>
        <tissue evidence="2">Whole larva</tissue>
    </source>
</reference>
<evidence type="ECO:0000313" key="3">
    <source>
        <dbReference type="Proteomes" id="UP000625711"/>
    </source>
</evidence>